<sequence length="573" mass="63069">MYVTTQNTKHSTSDLAGSVRRSVDSELERIFFWRTGWIIAVILGLLPLTQVSAAECMIDSSAMDRGERKQFYICSRDITPGYKLGGLADANITVTYDQFIRRCGVGDNRRGIFFWAEAEADATTATISVTDANTGESLCELLPLTVPDRVPVGSATLTPSMNVDSSIHLLQIKAAPGQNLIGACADGIDFPAWGQQPSRWPTLTAVSSSDMDKLPHPFRNQRQPVSCKKSSITALVRVNGQQREPAKIVISSVRLASGDAAEGVAYVSLPKPSWANSMSDLEAKFVNVDGIRTRYWDKGRGPALLLLHGGQPTGKAGGALTWVRNFDDLAKNFHVYAIDRIGQGLTDNLANEDDYKRYYEHVIDHVWGFINAVGIERVGLVGHSQGGWPVSRIALDHPDRVYCVVNVDSVLAPGNAEALHTARFYMNTIQFHPREGETVESIQRTREFQSYTLNNITTAGAKRGYELARLPKLEEANAIMTKMNMNPRHPDARALFEQARQDIVAGMLQVPSLVIWGYNDPSSPLSGGFLLFDVINTATAISEMHVFNSSGHSSHVEHPEEFTRVVGEFCGRF</sequence>
<name>A0A381W6R8_9ZZZZ</name>
<dbReference type="GO" id="GO:0016020">
    <property type="term" value="C:membrane"/>
    <property type="evidence" value="ECO:0007669"/>
    <property type="project" value="TreeGrafter"/>
</dbReference>
<keyword evidence="1" id="KW-0472">Membrane</keyword>
<dbReference type="SUPFAM" id="SSF53474">
    <property type="entry name" value="alpha/beta-Hydrolases"/>
    <property type="match status" value="1"/>
</dbReference>
<gene>
    <name evidence="3" type="ORF">METZ01_LOCUS101100</name>
</gene>
<protein>
    <recommendedName>
        <fullName evidence="2">AB hydrolase-1 domain-containing protein</fullName>
    </recommendedName>
</protein>
<dbReference type="PANTHER" id="PTHR43798">
    <property type="entry name" value="MONOACYLGLYCEROL LIPASE"/>
    <property type="match status" value="1"/>
</dbReference>
<keyword evidence="1" id="KW-0812">Transmembrane</keyword>
<dbReference type="Pfam" id="PF00561">
    <property type="entry name" value="Abhydrolase_1"/>
    <property type="match status" value="1"/>
</dbReference>
<dbReference type="EMBL" id="UINC01010883">
    <property type="protein sequence ID" value="SVA48246.1"/>
    <property type="molecule type" value="Genomic_DNA"/>
</dbReference>
<keyword evidence="1" id="KW-1133">Transmembrane helix</keyword>
<dbReference type="AlphaFoldDB" id="A0A381W6R8"/>
<reference evidence="3" key="1">
    <citation type="submission" date="2018-05" db="EMBL/GenBank/DDBJ databases">
        <authorList>
            <person name="Lanie J.A."/>
            <person name="Ng W.-L."/>
            <person name="Kazmierczak K.M."/>
            <person name="Andrzejewski T.M."/>
            <person name="Davidsen T.M."/>
            <person name="Wayne K.J."/>
            <person name="Tettelin H."/>
            <person name="Glass J.I."/>
            <person name="Rusch D."/>
            <person name="Podicherti R."/>
            <person name="Tsui H.-C.T."/>
            <person name="Winkler M.E."/>
        </authorList>
    </citation>
    <scope>NUCLEOTIDE SEQUENCE</scope>
</reference>
<proteinExistence type="predicted"/>
<evidence type="ECO:0000256" key="1">
    <source>
        <dbReference type="SAM" id="Phobius"/>
    </source>
</evidence>
<accession>A0A381W6R8</accession>
<dbReference type="InterPro" id="IPR000073">
    <property type="entry name" value="AB_hydrolase_1"/>
</dbReference>
<evidence type="ECO:0000313" key="3">
    <source>
        <dbReference type="EMBL" id="SVA48246.1"/>
    </source>
</evidence>
<organism evidence="3">
    <name type="scientific">marine metagenome</name>
    <dbReference type="NCBI Taxonomy" id="408172"/>
    <lineage>
        <taxon>unclassified sequences</taxon>
        <taxon>metagenomes</taxon>
        <taxon>ecological metagenomes</taxon>
    </lineage>
</organism>
<evidence type="ECO:0000259" key="2">
    <source>
        <dbReference type="Pfam" id="PF00561"/>
    </source>
</evidence>
<feature type="domain" description="AB hydrolase-1" evidence="2">
    <location>
        <begin position="302"/>
        <end position="559"/>
    </location>
</feature>
<feature type="transmembrane region" description="Helical" evidence="1">
    <location>
        <begin position="30"/>
        <end position="48"/>
    </location>
</feature>
<dbReference type="Gene3D" id="3.40.50.1820">
    <property type="entry name" value="alpha/beta hydrolase"/>
    <property type="match status" value="1"/>
</dbReference>
<dbReference type="PANTHER" id="PTHR43798:SF33">
    <property type="entry name" value="HYDROLASE, PUTATIVE (AFU_ORTHOLOGUE AFUA_2G14860)-RELATED"/>
    <property type="match status" value="1"/>
</dbReference>
<dbReference type="InterPro" id="IPR050266">
    <property type="entry name" value="AB_hydrolase_sf"/>
</dbReference>
<dbReference type="InterPro" id="IPR029058">
    <property type="entry name" value="AB_hydrolase_fold"/>
</dbReference>